<dbReference type="GO" id="GO:0008270">
    <property type="term" value="F:zinc ion binding"/>
    <property type="evidence" value="ECO:0007669"/>
    <property type="project" value="UniProtKB-KW"/>
</dbReference>
<evidence type="ECO:0000313" key="9">
    <source>
        <dbReference type="Proteomes" id="UP000620124"/>
    </source>
</evidence>
<dbReference type="AlphaFoldDB" id="A0A8H7CEC8"/>
<keyword evidence="2" id="KW-0677">Repeat</keyword>
<dbReference type="GO" id="GO:0031519">
    <property type="term" value="C:PcG protein complex"/>
    <property type="evidence" value="ECO:0007669"/>
    <property type="project" value="TreeGrafter"/>
</dbReference>
<evidence type="ECO:0000256" key="4">
    <source>
        <dbReference type="ARBA" id="ARBA00022833"/>
    </source>
</evidence>
<feature type="compositionally biased region" description="Low complexity" evidence="6">
    <location>
        <begin position="316"/>
        <end position="337"/>
    </location>
</feature>
<feature type="region of interest" description="Disordered" evidence="6">
    <location>
        <begin position="202"/>
        <end position="237"/>
    </location>
</feature>
<feature type="region of interest" description="Disordered" evidence="6">
    <location>
        <begin position="34"/>
        <end position="65"/>
    </location>
</feature>
<dbReference type="EMBL" id="JACAZI010000031">
    <property type="protein sequence ID" value="KAF7332907.1"/>
    <property type="molecule type" value="Genomic_DNA"/>
</dbReference>
<dbReference type="Pfam" id="PF00096">
    <property type="entry name" value="zf-C2H2"/>
    <property type="match status" value="2"/>
</dbReference>
<dbReference type="SMART" id="SM00355">
    <property type="entry name" value="ZnF_C2H2"/>
    <property type="match status" value="2"/>
</dbReference>
<dbReference type="FunFam" id="3.30.160.60:FF:000100">
    <property type="entry name" value="Zinc finger 45-like"/>
    <property type="match status" value="1"/>
</dbReference>
<dbReference type="Proteomes" id="UP000620124">
    <property type="component" value="Unassembled WGS sequence"/>
</dbReference>
<dbReference type="InterPro" id="IPR013087">
    <property type="entry name" value="Znf_C2H2_type"/>
</dbReference>
<dbReference type="PANTHER" id="PTHR14003">
    <property type="entry name" value="TRANSCRIPTIONAL REPRESSOR PROTEIN YY"/>
    <property type="match status" value="1"/>
</dbReference>
<feature type="region of interest" description="Disordered" evidence="6">
    <location>
        <begin position="268"/>
        <end position="346"/>
    </location>
</feature>
<feature type="domain" description="C2H2-type" evidence="7">
    <location>
        <begin position="153"/>
        <end position="180"/>
    </location>
</feature>
<dbReference type="InterPro" id="IPR036236">
    <property type="entry name" value="Znf_C2H2_sf"/>
</dbReference>
<dbReference type="PROSITE" id="PS00028">
    <property type="entry name" value="ZINC_FINGER_C2H2_1"/>
    <property type="match status" value="2"/>
</dbReference>
<evidence type="ECO:0000256" key="5">
    <source>
        <dbReference type="PROSITE-ProRule" id="PRU00042"/>
    </source>
</evidence>
<dbReference type="Gene3D" id="3.30.160.60">
    <property type="entry name" value="Classic Zinc Finger"/>
    <property type="match status" value="2"/>
</dbReference>
<sequence>MASTSTSRSPSAGAPIVKLPSIHEMFPEHLVPRAAAARPRASSTRALANVNPSPRNQFVPPPAAPPQQVYPSFSFEVLKSDPRSSSLWSTSRRAAQALRRADLFRAWGLPPILRAHAPPALITSSEGDGEMDVDGEEGEDGEGFEFAEEGKKHICPTCSKRFNRPSSLRIHVNTHTGATPFRCPHPSCGRAFNVNSNMRRHFRNHANDNNGPHSPTASSSSLSFNTHPPGPPLVTSFNSPRLALVLLAPERELERLVPLLLRVALARHPPHPRPSPPHGTTPCSPPTGGRSRPCRRRGTAATGSTRTHTHRRSTSRSRTPAGTGTRRATCAAIGRGRPPSPSPSALPPIRVLHVISYHRRIRFLLGLARLRGVYTRTPTWRHGPKTSASPPAPAPASCTVSLCVSVRAFSYMCSK</sequence>
<dbReference type="GO" id="GO:0000981">
    <property type="term" value="F:DNA-binding transcription factor activity, RNA polymerase II-specific"/>
    <property type="evidence" value="ECO:0007669"/>
    <property type="project" value="TreeGrafter"/>
</dbReference>
<keyword evidence="3 5" id="KW-0863">Zinc-finger</keyword>
<dbReference type="GO" id="GO:0000785">
    <property type="term" value="C:chromatin"/>
    <property type="evidence" value="ECO:0007669"/>
    <property type="project" value="TreeGrafter"/>
</dbReference>
<organism evidence="8 9">
    <name type="scientific">Mycena venus</name>
    <dbReference type="NCBI Taxonomy" id="2733690"/>
    <lineage>
        <taxon>Eukaryota</taxon>
        <taxon>Fungi</taxon>
        <taxon>Dikarya</taxon>
        <taxon>Basidiomycota</taxon>
        <taxon>Agaricomycotina</taxon>
        <taxon>Agaricomycetes</taxon>
        <taxon>Agaricomycetidae</taxon>
        <taxon>Agaricales</taxon>
        <taxon>Marasmiineae</taxon>
        <taxon>Mycenaceae</taxon>
        <taxon>Mycena</taxon>
    </lineage>
</organism>
<evidence type="ECO:0000256" key="6">
    <source>
        <dbReference type="SAM" id="MobiDB-lite"/>
    </source>
</evidence>
<proteinExistence type="predicted"/>
<evidence type="ECO:0000256" key="2">
    <source>
        <dbReference type="ARBA" id="ARBA00022737"/>
    </source>
</evidence>
<feature type="compositionally biased region" description="Low complexity" evidence="6">
    <location>
        <begin position="34"/>
        <end position="48"/>
    </location>
</feature>
<evidence type="ECO:0000313" key="8">
    <source>
        <dbReference type="EMBL" id="KAF7332907.1"/>
    </source>
</evidence>
<dbReference type="SUPFAM" id="SSF57667">
    <property type="entry name" value="beta-beta-alpha zinc fingers"/>
    <property type="match status" value="1"/>
</dbReference>
<feature type="compositionally biased region" description="Polar residues" evidence="6">
    <location>
        <begin position="207"/>
        <end position="217"/>
    </location>
</feature>
<feature type="compositionally biased region" description="Acidic residues" evidence="6">
    <location>
        <begin position="127"/>
        <end position="142"/>
    </location>
</feature>
<keyword evidence="4" id="KW-0862">Zinc</keyword>
<evidence type="ECO:0000259" key="7">
    <source>
        <dbReference type="PROSITE" id="PS50157"/>
    </source>
</evidence>
<comment type="caution">
    <text evidence="8">The sequence shown here is derived from an EMBL/GenBank/DDBJ whole genome shotgun (WGS) entry which is preliminary data.</text>
</comment>
<protein>
    <recommendedName>
        <fullName evidence="7">C2H2-type domain-containing protein</fullName>
    </recommendedName>
</protein>
<accession>A0A8H7CEC8</accession>
<gene>
    <name evidence="8" type="ORF">MVEN_02396200</name>
</gene>
<feature type="domain" description="C2H2-type" evidence="7">
    <location>
        <begin position="181"/>
        <end position="210"/>
    </location>
</feature>
<dbReference type="PANTHER" id="PTHR14003:SF20">
    <property type="entry name" value="FINGER DOMAIN PROTEIN, PUTATIVE (AFU_ORTHOLOGUE AFUA_4G10380)-RELATED"/>
    <property type="match status" value="1"/>
</dbReference>
<feature type="compositionally biased region" description="Pro residues" evidence="6">
    <location>
        <begin position="272"/>
        <end position="285"/>
    </location>
</feature>
<keyword evidence="9" id="KW-1185">Reference proteome</keyword>
<dbReference type="OrthoDB" id="6077919at2759"/>
<feature type="region of interest" description="Disordered" evidence="6">
    <location>
        <begin position="121"/>
        <end position="142"/>
    </location>
</feature>
<dbReference type="PROSITE" id="PS50157">
    <property type="entry name" value="ZINC_FINGER_C2H2_2"/>
    <property type="match status" value="2"/>
</dbReference>
<keyword evidence="1" id="KW-0479">Metal-binding</keyword>
<evidence type="ECO:0000256" key="1">
    <source>
        <dbReference type="ARBA" id="ARBA00022723"/>
    </source>
</evidence>
<reference evidence="8" key="1">
    <citation type="submission" date="2020-05" db="EMBL/GenBank/DDBJ databases">
        <title>Mycena genomes resolve the evolution of fungal bioluminescence.</title>
        <authorList>
            <person name="Tsai I.J."/>
        </authorList>
    </citation>
    <scope>NUCLEOTIDE SEQUENCE</scope>
    <source>
        <strain evidence="8">CCC161011</strain>
    </source>
</reference>
<dbReference type="GO" id="GO:0005667">
    <property type="term" value="C:transcription regulator complex"/>
    <property type="evidence" value="ECO:0007669"/>
    <property type="project" value="TreeGrafter"/>
</dbReference>
<evidence type="ECO:0000256" key="3">
    <source>
        <dbReference type="ARBA" id="ARBA00022771"/>
    </source>
</evidence>
<name>A0A8H7CEC8_9AGAR</name>
<dbReference type="GO" id="GO:0000978">
    <property type="term" value="F:RNA polymerase II cis-regulatory region sequence-specific DNA binding"/>
    <property type="evidence" value="ECO:0007669"/>
    <property type="project" value="TreeGrafter"/>
</dbReference>